<comment type="caution">
    <text evidence="1">The sequence shown here is derived from an EMBL/GenBank/DDBJ whole genome shotgun (WGS) entry which is preliminary data.</text>
</comment>
<protein>
    <submittedName>
        <fullName evidence="1">Uncharacterized protein</fullName>
    </submittedName>
</protein>
<name>A0A0F8XNL0_9ZZZZ</name>
<evidence type="ECO:0000313" key="1">
    <source>
        <dbReference type="EMBL" id="KKK70548.1"/>
    </source>
</evidence>
<reference evidence="1" key="1">
    <citation type="journal article" date="2015" name="Nature">
        <title>Complex archaea that bridge the gap between prokaryotes and eukaryotes.</title>
        <authorList>
            <person name="Spang A."/>
            <person name="Saw J.H."/>
            <person name="Jorgensen S.L."/>
            <person name="Zaremba-Niedzwiedzka K."/>
            <person name="Martijn J."/>
            <person name="Lind A.E."/>
            <person name="van Eijk R."/>
            <person name="Schleper C."/>
            <person name="Guy L."/>
            <person name="Ettema T.J."/>
        </authorList>
    </citation>
    <scope>NUCLEOTIDE SEQUENCE</scope>
</reference>
<accession>A0A0F8XNL0</accession>
<sequence length="113" mass="12071">MGSTVYTTIGKVTSALKAMGIFKSVEKVEPKGAPESGLSAVVYLDSIHPIASVSGLKAVTGLYIYTIRLYTNMLQEPADKIDEILAKAIDKIFDALAGDFDLGDTVKKIDIFG</sequence>
<gene>
    <name evidence="1" type="ORF">LCGC14_2922860</name>
</gene>
<proteinExistence type="predicted"/>
<organism evidence="1">
    <name type="scientific">marine sediment metagenome</name>
    <dbReference type="NCBI Taxonomy" id="412755"/>
    <lineage>
        <taxon>unclassified sequences</taxon>
        <taxon>metagenomes</taxon>
        <taxon>ecological metagenomes</taxon>
    </lineage>
</organism>
<feature type="non-terminal residue" evidence="1">
    <location>
        <position position="113"/>
    </location>
</feature>
<dbReference type="AlphaFoldDB" id="A0A0F8XNL0"/>
<dbReference type="EMBL" id="LAZR01058139">
    <property type="protein sequence ID" value="KKK70548.1"/>
    <property type="molecule type" value="Genomic_DNA"/>
</dbReference>